<sequence>MRNNVVISITGRASIRIIIRPLSAWAAVIAVMVFECGNTVKCEKATLMKNTCKMWKEYKVVTSDGRIQCYQWDFMLEECLLDPEFNATAGHYLSNKSLRLNINKPGGTANPESQDSVTFGPVDSGHGLDPGNEMIICLTIAPIAIAGLVAIVMIAKMKKSKRSFTNAQDRDKASRQSLIEGSGNAVWVSMCDESNKDVIHQSSKVSPPPLQNKSDSALLI</sequence>
<keyword evidence="2" id="KW-0812">Transmembrane</keyword>
<keyword evidence="2" id="KW-1133">Transmembrane helix</keyword>
<feature type="transmembrane region" description="Helical" evidence="2">
    <location>
        <begin position="133"/>
        <end position="155"/>
    </location>
</feature>
<evidence type="ECO:0000256" key="1">
    <source>
        <dbReference type="SAM" id="MobiDB-lite"/>
    </source>
</evidence>
<dbReference type="AlphaFoldDB" id="A0A8S4N938"/>
<dbReference type="EMBL" id="CAIIXF020000002">
    <property type="protein sequence ID" value="CAH1777987.1"/>
    <property type="molecule type" value="Genomic_DNA"/>
</dbReference>
<protein>
    <submittedName>
        <fullName evidence="3">Uncharacterized protein</fullName>
    </submittedName>
</protein>
<feature type="region of interest" description="Disordered" evidence="1">
    <location>
        <begin position="200"/>
        <end position="220"/>
    </location>
</feature>
<keyword evidence="2" id="KW-0472">Membrane</keyword>
<reference evidence="3" key="1">
    <citation type="submission" date="2022-03" db="EMBL/GenBank/DDBJ databases">
        <authorList>
            <person name="Martin C."/>
        </authorList>
    </citation>
    <scope>NUCLEOTIDE SEQUENCE</scope>
</reference>
<evidence type="ECO:0000256" key="2">
    <source>
        <dbReference type="SAM" id="Phobius"/>
    </source>
</evidence>
<dbReference type="Proteomes" id="UP000749559">
    <property type="component" value="Unassembled WGS sequence"/>
</dbReference>
<evidence type="ECO:0000313" key="3">
    <source>
        <dbReference type="EMBL" id="CAH1777987.1"/>
    </source>
</evidence>
<accession>A0A8S4N938</accession>
<comment type="caution">
    <text evidence="3">The sequence shown here is derived from an EMBL/GenBank/DDBJ whole genome shotgun (WGS) entry which is preliminary data.</text>
</comment>
<feature type="region of interest" description="Disordered" evidence="1">
    <location>
        <begin position="104"/>
        <end position="123"/>
    </location>
</feature>
<gene>
    <name evidence="3" type="ORF">OFUS_LOCUS4962</name>
</gene>
<organism evidence="3 4">
    <name type="scientific">Owenia fusiformis</name>
    <name type="common">Polychaete worm</name>
    <dbReference type="NCBI Taxonomy" id="6347"/>
    <lineage>
        <taxon>Eukaryota</taxon>
        <taxon>Metazoa</taxon>
        <taxon>Spiralia</taxon>
        <taxon>Lophotrochozoa</taxon>
        <taxon>Annelida</taxon>
        <taxon>Polychaeta</taxon>
        <taxon>Sedentaria</taxon>
        <taxon>Canalipalpata</taxon>
        <taxon>Sabellida</taxon>
        <taxon>Oweniida</taxon>
        <taxon>Oweniidae</taxon>
        <taxon>Owenia</taxon>
    </lineage>
</organism>
<proteinExistence type="predicted"/>
<feature type="transmembrane region" description="Helical" evidence="2">
    <location>
        <begin position="21"/>
        <end position="40"/>
    </location>
</feature>
<evidence type="ECO:0000313" key="4">
    <source>
        <dbReference type="Proteomes" id="UP000749559"/>
    </source>
</evidence>
<keyword evidence="4" id="KW-1185">Reference proteome</keyword>
<name>A0A8S4N938_OWEFU</name>